<protein>
    <submittedName>
        <fullName evidence="5">Energy transducer TonB</fullName>
    </submittedName>
</protein>
<gene>
    <name evidence="5" type="ORF">ACFPM8_04350</name>
</gene>
<keyword evidence="2" id="KW-0812">Transmembrane</keyword>
<accession>A0ABW0M4X0</accession>
<name>A0ABW0M4X0_9BURK</name>
<dbReference type="PROSITE" id="PS51257">
    <property type="entry name" value="PROKAR_LIPOPROTEIN"/>
    <property type="match status" value="1"/>
</dbReference>
<dbReference type="EMBL" id="JBHSMT010000008">
    <property type="protein sequence ID" value="MFC5473179.1"/>
    <property type="molecule type" value="Genomic_DNA"/>
</dbReference>
<proteinExistence type="predicted"/>
<dbReference type="SUPFAM" id="SSF74653">
    <property type="entry name" value="TolA/TonB C-terminal domain"/>
    <property type="match status" value="1"/>
</dbReference>
<keyword evidence="3" id="KW-1133">Transmembrane helix</keyword>
<dbReference type="Proteomes" id="UP001596045">
    <property type="component" value="Unassembled WGS sequence"/>
</dbReference>
<evidence type="ECO:0000256" key="2">
    <source>
        <dbReference type="ARBA" id="ARBA00022692"/>
    </source>
</evidence>
<evidence type="ECO:0000256" key="4">
    <source>
        <dbReference type="ARBA" id="ARBA00023136"/>
    </source>
</evidence>
<evidence type="ECO:0000313" key="5">
    <source>
        <dbReference type="EMBL" id="MFC5473179.1"/>
    </source>
</evidence>
<keyword evidence="6" id="KW-1185">Reference proteome</keyword>
<evidence type="ECO:0000256" key="1">
    <source>
        <dbReference type="ARBA" id="ARBA00004167"/>
    </source>
</evidence>
<dbReference type="NCBIfam" id="TIGR01352">
    <property type="entry name" value="tonB_Cterm"/>
    <property type="match status" value="1"/>
</dbReference>
<sequence>MKAGIPAWAIGLVALVLAACSTRLFEVRPDLRPAPTTPSGTSTSTTLESYKRDLAQRIVAVNSTQVYVGRPQALLRAVIVLKYYVDAEGRLLRTEILRSNKDRNAEAVAVSAIKRAAPFPKPERNLLRRGEVEIAESWLFNSDGRFQLRSIAEPQMGE</sequence>
<dbReference type="Gene3D" id="3.30.1150.10">
    <property type="match status" value="1"/>
</dbReference>
<evidence type="ECO:0000313" key="6">
    <source>
        <dbReference type="Proteomes" id="UP001596045"/>
    </source>
</evidence>
<comment type="caution">
    <text evidence="5">The sequence shown here is derived from an EMBL/GenBank/DDBJ whole genome shotgun (WGS) entry which is preliminary data.</text>
</comment>
<organism evidence="5 6">
    <name type="scientific">Paraherbaspirillum soli</name>
    <dbReference type="NCBI Taxonomy" id="631222"/>
    <lineage>
        <taxon>Bacteria</taxon>
        <taxon>Pseudomonadati</taxon>
        <taxon>Pseudomonadota</taxon>
        <taxon>Betaproteobacteria</taxon>
        <taxon>Burkholderiales</taxon>
        <taxon>Oxalobacteraceae</taxon>
        <taxon>Paraherbaspirillum</taxon>
    </lineage>
</organism>
<comment type="subcellular location">
    <subcellularLocation>
        <location evidence="1">Membrane</location>
        <topology evidence="1">Single-pass membrane protein</topology>
    </subcellularLocation>
</comment>
<reference evidence="6" key="1">
    <citation type="journal article" date="2019" name="Int. J. Syst. Evol. Microbiol.">
        <title>The Global Catalogue of Microorganisms (GCM) 10K type strain sequencing project: providing services to taxonomists for standard genome sequencing and annotation.</title>
        <authorList>
            <consortium name="The Broad Institute Genomics Platform"/>
            <consortium name="The Broad Institute Genome Sequencing Center for Infectious Disease"/>
            <person name="Wu L."/>
            <person name="Ma J."/>
        </authorList>
    </citation>
    <scope>NUCLEOTIDE SEQUENCE [LARGE SCALE GENOMIC DNA]</scope>
    <source>
        <strain evidence="6">JCM 17066</strain>
    </source>
</reference>
<keyword evidence="4" id="KW-0472">Membrane</keyword>
<dbReference type="RefSeq" id="WP_378995329.1">
    <property type="nucleotide sequence ID" value="NZ_JBHSMT010000008.1"/>
</dbReference>
<dbReference type="InterPro" id="IPR006260">
    <property type="entry name" value="TonB/TolA_C"/>
</dbReference>
<evidence type="ECO:0000256" key="3">
    <source>
        <dbReference type="ARBA" id="ARBA00022989"/>
    </source>
</evidence>